<name>A0ABW1ZU78_9GAMM</name>
<dbReference type="Proteomes" id="UP001596422">
    <property type="component" value="Unassembled WGS sequence"/>
</dbReference>
<gene>
    <name evidence="1" type="ORF">ACFQDL_01135</name>
</gene>
<proteinExistence type="predicted"/>
<evidence type="ECO:0000313" key="1">
    <source>
        <dbReference type="EMBL" id="MFC6668864.1"/>
    </source>
</evidence>
<dbReference type="SMART" id="SM00855">
    <property type="entry name" value="PGAM"/>
    <property type="match status" value="1"/>
</dbReference>
<dbReference type="CDD" id="cd07067">
    <property type="entry name" value="HP_PGM_like"/>
    <property type="match status" value="1"/>
</dbReference>
<dbReference type="Pfam" id="PF00300">
    <property type="entry name" value="His_Phos_1"/>
    <property type="match status" value="1"/>
</dbReference>
<dbReference type="Gene3D" id="3.40.50.1240">
    <property type="entry name" value="Phosphoglycerate mutase-like"/>
    <property type="match status" value="1"/>
</dbReference>
<dbReference type="InterPro" id="IPR050275">
    <property type="entry name" value="PGM_Phosphatase"/>
</dbReference>
<dbReference type="EMBL" id="JBHSWE010000001">
    <property type="protein sequence ID" value="MFC6668864.1"/>
    <property type="molecule type" value="Genomic_DNA"/>
</dbReference>
<dbReference type="SUPFAM" id="SSF53254">
    <property type="entry name" value="Phosphoglycerate mutase-like"/>
    <property type="match status" value="1"/>
</dbReference>
<comment type="caution">
    <text evidence="1">The sequence shown here is derived from an EMBL/GenBank/DDBJ whole genome shotgun (WGS) entry which is preliminary data.</text>
</comment>
<evidence type="ECO:0000313" key="2">
    <source>
        <dbReference type="Proteomes" id="UP001596422"/>
    </source>
</evidence>
<dbReference type="InterPro" id="IPR029033">
    <property type="entry name" value="His_PPase_superfam"/>
</dbReference>
<dbReference type="PANTHER" id="PTHR48100">
    <property type="entry name" value="BROAD-SPECIFICITY PHOSPHATASE YOR283W-RELATED"/>
    <property type="match status" value="1"/>
</dbReference>
<dbReference type="RefSeq" id="WP_379907422.1">
    <property type="nucleotide sequence ID" value="NZ_JBHSWE010000001.1"/>
</dbReference>
<accession>A0ABW1ZU78</accession>
<sequence length="197" mass="22548">MLELICLRHWPTRWNAEKRLQGRCDLPLSETSIEALQRRRIPASLTAIRWYCSPLRRARETAELLGLGATPEASLIEMDWGDWEGKTVLELREADPDGMAELEDRGLNLLPPGGESPREVLQRVSAWAEVMRLEGRQQLGAVCHKGVIRALLAAACDWDMRGRAPEKLDYRCLQHFLWDGQRWSLGEINRPLADRMP</sequence>
<organism evidence="1 2">
    <name type="scientific">Marinobacterium aestuariivivens</name>
    <dbReference type="NCBI Taxonomy" id="1698799"/>
    <lineage>
        <taxon>Bacteria</taxon>
        <taxon>Pseudomonadati</taxon>
        <taxon>Pseudomonadota</taxon>
        <taxon>Gammaproteobacteria</taxon>
        <taxon>Oceanospirillales</taxon>
        <taxon>Oceanospirillaceae</taxon>
        <taxon>Marinobacterium</taxon>
    </lineage>
</organism>
<dbReference type="InterPro" id="IPR013078">
    <property type="entry name" value="His_Pase_superF_clade-1"/>
</dbReference>
<reference evidence="2" key="1">
    <citation type="journal article" date="2019" name="Int. J. Syst. Evol. Microbiol.">
        <title>The Global Catalogue of Microorganisms (GCM) 10K type strain sequencing project: providing services to taxonomists for standard genome sequencing and annotation.</title>
        <authorList>
            <consortium name="The Broad Institute Genomics Platform"/>
            <consortium name="The Broad Institute Genome Sequencing Center for Infectious Disease"/>
            <person name="Wu L."/>
            <person name="Ma J."/>
        </authorList>
    </citation>
    <scope>NUCLEOTIDE SEQUENCE [LARGE SCALE GENOMIC DNA]</scope>
    <source>
        <strain evidence="2">NBRC 111756</strain>
    </source>
</reference>
<protein>
    <submittedName>
        <fullName evidence="1">Histidine phosphatase family protein</fullName>
    </submittedName>
</protein>
<keyword evidence="2" id="KW-1185">Reference proteome</keyword>